<name>A0A261EVU2_9BIFI</name>
<dbReference type="AlphaFoldDB" id="A0A261EVU2"/>
<dbReference type="InterPro" id="IPR021202">
    <property type="entry name" value="Rv3654c-like"/>
</dbReference>
<reference evidence="1 2" key="1">
    <citation type="journal article" date="2017" name="BMC Genomics">
        <title>Comparative genomic and phylogenomic analyses of the Bifidobacteriaceae family.</title>
        <authorList>
            <person name="Lugli G.A."/>
            <person name="Milani C."/>
            <person name="Turroni F."/>
            <person name="Duranti S."/>
            <person name="Mancabelli L."/>
            <person name="Mangifesta M."/>
            <person name="Ferrario C."/>
            <person name="Modesto M."/>
            <person name="Mattarelli P."/>
            <person name="Jiri K."/>
            <person name="van Sinderen D."/>
            <person name="Ventura M."/>
        </authorList>
    </citation>
    <scope>NUCLEOTIDE SEQUENCE [LARGE SCALE GENOMIC DNA]</scope>
    <source>
        <strain evidence="1 2">DSM 24742</strain>
    </source>
</reference>
<dbReference type="Proteomes" id="UP000216725">
    <property type="component" value="Unassembled WGS sequence"/>
</dbReference>
<dbReference type="NCBIfam" id="TIGR03816">
    <property type="entry name" value="tadE_like_DECH"/>
    <property type="match status" value="1"/>
</dbReference>
<dbReference type="EMBL" id="MWWR01000014">
    <property type="protein sequence ID" value="OZG50776.1"/>
    <property type="molecule type" value="Genomic_DNA"/>
</dbReference>
<organism evidence="1 2">
    <name type="scientific">Pseudoscardovia radai</name>
    <dbReference type="NCBI Taxonomy" id="987066"/>
    <lineage>
        <taxon>Bacteria</taxon>
        <taxon>Bacillati</taxon>
        <taxon>Actinomycetota</taxon>
        <taxon>Actinomycetes</taxon>
        <taxon>Bifidobacteriales</taxon>
        <taxon>Bifidobacteriaceae</taxon>
        <taxon>Pseudoscardovia</taxon>
    </lineage>
</organism>
<sequence length="127" mass="12526">MAGLTVMLVIAVMLCAVAVVGGTMVSKSVVRTAADQAALAAAYRRSEGADVTASCAEARTVAERHAAYLEACSFDGEDVTVTVSRGILASGAPPGSGASMGAPGGMASGGFGFRARAMSRAGPIDCP</sequence>
<evidence type="ECO:0000313" key="1">
    <source>
        <dbReference type="EMBL" id="OZG50776.1"/>
    </source>
</evidence>
<proteinExistence type="predicted"/>
<protein>
    <submittedName>
        <fullName evidence="1">Uncharacterized protein</fullName>
    </submittedName>
</protein>
<gene>
    <name evidence="1" type="ORF">PSRA_1407</name>
</gene>
<evidence type="ECO:0000313" key="2">
    <source>
        <dbReference type="Proteomes" id="UP000216725"/>
    </source>
</evidence>
<accession>A0A261EVU2</accession>
<comment type="caution">
    <text evidence="1">The sequence shown here is derived from an EMBL/GenBank/DDBJ whole genome shotgun (WGS) entry which is preliminary data.</text>
</comment>
<keyword evidence="2" id="KW-1185">Reference proteome</keyword>